<feature type="region of interest" description="Disordered" evidence="1">
    <location>
        <begin position="501"/>
        <end position="530"/>
    </location>
</feature>
<dbReference type="Pfam" id="PF17936">
    <property type="entry name" value="Big_6"/>
    <property type="match status" value="1"/>
</dbReference>
<dbReference type="PANTHER" id="PTHR34403:SF8">
    <property type="entry name" value="TOL-PAL SYSTEM PROTEIN TOLA"/>
    <property type="match status" value="1"/>
</dbReference>
<dbReference type="InterPro" id="IPR048051">
    <property type="entry name" value="BapA-like_prefix-like"/>
</dbReference>
<feature type="domain" description="Bacterial Ig-like" evidence="3">
    <location>
        <begin position="1132"/>
        <end position="1212"/>
    </location>
</feature>
<feature type="domain" description="Bacterial Ig-like" evidence="3">
    <location>
        <begin position="2054"/>
        <end position="2141"/>
    </location>
</feature>
<name>A0ABX6DS15_KLUIN</name>
<dbReference type="InterPro" id="IPR041498">
    <property type="entry name" value="Big_6"/>
</dbReference>
<dbReference type="NCBIfam" id="NF033510">
    <property type="entry name" value="Ca_tandemer"/>
    <property type="match status" value="34"/>
</dbReference>
<dbReference type="InterPro" id="IPR044016">
    <property type="entry name" value="Big_13"/>
</dbReference>
<proteinExistence type="predicted"/>
<feature type="domain" description="Bacterial Ig-like" evidence="3">
    <location>
        <begin position="3847"/>
        <end position="3922"/>
    </location>
</feature>
<feature type="domain" description="Bacterial Ig-like" evidence="3">
    <location>
        <begin position="825"/>
        <end position="903"/>
    </location>
</feature>
<feature type="domain" description="Bacterial Ig-like" evidence="3">
    <location>
        <begin position="2901"/>
        <end position="2978"/>
    </location>
</feature>
<feature type="domain" description="Bacterial Ig-like" evidence="3">
    <location>
        <begin position="1943"/>
        <end position="2035"/>
    </location>
</feature>
<keyword evidence="6" id="KW-1185">Reference proteome</keyword>
<feature type="domain" description="Bacterial Ig-like" evidence="3">
    <location>
        <begin position="4147"/>
        <end position="4233"/>
    </location>
</feature>
<feature type="domain" description="Bacterial Ig-like" evidence="3">
    <location>
        <begin position="3421"/>
        <end position="3502"/>
    </location>
</feature>
<feature type="domain" description="Bacterial Ig-like" evidence="3">
    <location>
        <begin position="1032"/>
        <end position="1109"/>
    </location>
</feature>
<dbReference type="Pfam" id="PF22783">
    <property type="entry name" value="BapA_N"/>
    <property type="match status" value="1"/>
</dbReference>
<dbReference type="EMBL" id="CP045845">
    <property type="protein sequence ID" value="QGH31623.1"/>
    <property type="molecule type" value="Genomic_DNA"/>
</dbReference>
<feature type="domain" description="Bacterial Ig-like" evidence="3">
    <location>
        <begin position="2474"/>
        <end position="2560"/>
    </location>
</feature>
<feature type="domain" description="Bacterial Ig-like" evidence="3">
    <location>
        <begin position="2266"/>
        <end position="2353"/>
    </location>
</feature>
<feature type="domain" description="Bacterial Ig-like" evidence="3">
    <location>
        <begin position="3620"/>
        <end position="3714"/>
    </location>
</feature>
<feature type="domain" description="Bacterial Ig-like" evidence="3">
    <location>
        <begin position="3207"/>
        <end position="3294"/>
    </location>
</feature>
<feature type="region of interest" description="Disordered" evidence="1">
    <location>
        <begin position="1334"/>
        <end position="1355"/>
    </location>
</feature>
<feature type="domain" description="Bacterial Ig-like" evidence="3">
    <location>
        <begin position="515"/>
        <end position="594"/>
    </location>
</feature>
<feature type="domain" description="Bacterial Ig-like" evidence="3">
    <location>
        <begin position="2372"/>
        <end position="2457"/>
    </location>
</feature>
<feature type="domain" description="Bacterial Ig" evidence="2">
    <location>
        <begin position="1757"/>
        <end position="1826"/>
    </location>
</feature>
<gene>
    <name evidence="5" type="ORF">GHC21_18970</name>
</gene>
<feature type="domain" description="Bacterial Ig-like" evidence="3">
    <location>
        <begin position="2167"/>
        <end position="2246"/>
    </location>
</feature>
<feature type="domain" description="Bacterial Ig-like" evidence="3">
    <location>
        <begin position="1337"/>
        <end position="1418"/>
    </location>
</feature>
<reference evidence="5 6" key="1">
    <citation type="submission" date="2019-10" db="EMBL/GenBank/DDBJ databases">
        <title>Complete genome sequencing of drug resistant plasmids in Kluyvera intermedia.</title>
        <authorList>
            <person name="Ke C."/>
            <person name="Jian S."/>
        </authorList>
    </citation>
    <scope>NUCLEOTIDE SEQUENCE [LARGE SCALE GENOMIC DNA]</scope>
    <source>
        <strain evidence="5 6">N2-1</strain>
    </source>
</reference>
<feature type="domain" description="Bacterial Ig-like" evidence="3">
    <location>
        <begin position="3521"/>
        <end position="3609"/>
    </location>
</feature>
<dbReference type="Pfam" id="PF19077">
    <property type="entry name" value="Big_13"/>
    <property type="match status" value="37"/>
</dbReference>
<feature type="domain" description="Bacterial Ig-like" evidence="3">
    <location>
        <begin position="609"/>
        <end position="695"/>
    </location>
</feature>
<dbReference type="InterPro" id="IPR011049">
    <property type="entry name" value="Serralysin-like_metalloprot_C"/>
</dbReference>
<evidence type="ECO:0000259" key="2">
    <source>
        <dbReference type="Pfam" id="PF17936"/>
    </source>
</evidence>
<feature type="domain" description="Bacterial Ig-like" evidence="3">
    <location>
        <begin position="1852"/>
        <end position="1936"/>
    </location>
</feature>
<feature type="domain" description="Bacterial Ig-like" evidence="3">
    <location>
        <begin position="3316"/>
        <end position="3401"/>
    </location>
</feature>
<feature type="domain" description="Bacterial Ig-like" evidence="3">
    <location>
        <begin position="925"/>
        <end position="1005"/>
    </location>
</feature>
<dbReference type="InterPro" id="IPR055014">
    <property type="entry name" value="BapA_Bap-like_C"/>
</dbReference>
<feature type="compositionally biased region" description="Low complexity" evidence="1">
    <location>
        <begin position="509"/>
        <end position="526"/>
    </location>
</feature>
<dbReference type="InterPro" id="IPR050972">
    <property type="entry name" value="SDr-like"/>
</dbReference>
<dbReference type="InterPro" id="IPR013783">
    <property type="entry name" value="Ig-like_fold"/>
</dbReference>
<feature type="domain" description="Bacterial Ig-like" evidence="3">
    <location>
        <begin position="2578"/>
        <end position="2666"/>
    </location>
</feature>
<feature type="domain" description="Bacterial Ig-like" evidence="3">
    <location>
        <begin position="301"/>
        <end position="385"/>
    </location>
</feature>
<evidence type="ECO:0000256" key="1">
    <source>
        <dbReference type="SAM" id="MobiDB-lite"/>
    </source>
</evidence>
<feature type="compositionally biased region" description="Acidic residues" evidence="1">
    <location>
        <begin position="150"/>
        <end position="282"/>
    </location>
</feature>
<organism evidence="5 6">
    <name type="scientific">Kluyvera intermedia</name>
    <name type="common">Enterobacter intermedius</name>
    <dbReference type="NCBI Taxonomy" id="61648"/>
    <lineage>
        <taxon>Bacteria</taxon>
        <taxon>Pseudomonadati</taxon>
        <taxon>Pseudomonadota</taxon>
        <taxon>Gammaproteobacteria</taxon>
        <taxon>Enterobacterales</taxon>
        <taxon>Enterobacteriaceae</taxon>
        <taxon>Kluyvera</taxon>
    </lineage>
</organism>
<feature type="domain" description="Bacterial Ig-like" evidence="3">
    <location>
        <begin position="3002"/>
        <end position="3081"/>
    </location>
</feature>
<evidence type="ECO:0000313" key="6">
    <source>
        <dbReference type="Proteomes" id="UP000344450"/>
    </source>
</evidence>
<dbReference type="GeneID" id="91974514"/>
<dbReference type="Proteomes" id="UP000344450">
    <property type="component" value="Chromosome"/>
</dbReference>
<feature type="domain" description="Bacterial Ig-like" evidence="3">
    <location>
        <begin position="3105"/>
        <end position="3187"/>
    </location>
</feature>
<dbReference type="NCBIfam" id="NF033677">
    <property type="entry name" value="biofilm_BapA_N"/>
    <property type="match status" value="1"/>
</dbReference>
<dbReference type="NCBIfam" id="NF045619">
    <property type="entry name" value="adhes_GNV_Cterm"/>
    <property type="match status" value="1"/>
</dbReference>
<dbReference type="Gene3D" id="2.60.40.10">
    <property type="entry name" value="Immunoglobulins"/>
    <property type="match status" value="26"/>
</dbReference>
<feature type="domain" description="Bacterial Ig-like" evidence="3">
    <location>
        <begin position="406"/>
        <end position="489"/>
    </location>
</feature>
<dbReference type="InterPro" id="IPR019960">
    <property type="entry name" value="T1SS_VCA0849"/>
</dbReference>
<feature type="domain" description="Bacterial Ig-like" evidence="3">
    <location>
        <begin position="715"/>
        <end position="799"/>
    </location>
</feature>
<feature type="domain" description="Bacterial Ig-like" evidence="3">
    <location>
        <begin position="1653"/>
        <end position="1731"/>
    </location>
</feature>
<protein>
    <submittedName>
        <fullName evidence="5">BapA prefix-like domain-containing protein</fullName>
    </submittedName>
</protein>
<dbReference type="RefSeq" id="WP_153743745.1">
    <property type="nucleotide sequence ID" value="NZ_CP045843.1"/>
</dbReference>
<dbReference type="Gene3D" id="3.30.420.430">
    <property type="match status" value="12"/>
</dbReference>
<dbReference type="NCBIfam" id="TIGR03661">
    <property type="entry name" value="T1SS_VCA0849"/>
    <property type="match status" value="1"/>
</dbReference>
<feature type="domain" description="Bacterial Ig-like" evidence="3">
    <location>
        <begin position="1543"/>
        <end position="1626"/>
    </location>
</feature>
<feature type="domain" description="Bacterial Ig-like" evidence="3">
    <location>
        <begin position="2792"/>
        <end position="2876"/>
    </location>
</feature>
<feature type="region of interest" description="Disordered" evidence="1">
    <location>
        <begin position="138"/>
        <end position="282"/>
    </location>
</feature>
<feature type="domain" description="Bacterial Ig-like" evidence="3">
    <location>
        <begin position="2684"/>
        <end position="2771"/>
    </location>
</feature>
<dbReference type="PANTHER" id="PTHR34403">
    <property type="entry name" value="TOL-PAL SYSTEM PROTEIN TOLA"/>
    <property type="match status" value="1"/>
</dbReference>
<feature type="domain" description="Bacterial Ig-like" evidence="3">
    <location>
        <begin position="4040"/>
        <end position="4130"/>
    </location>
</feature>
<feature type="domain" description="Bacterial Ig-like" evidence="3">
    <location>
        <begin position="1445"/>
        <end position="1523"/>
    </location>
</feature>
<evidence type="ECO:0000259" key="3">
    <source>
        <dbReference type="Pfam" id="PF19077"/>
    </source>
</evidence>
<sequence length="5121" mass="516879">MANISITARSGAATSNVTGAAASVTAPSIVKLQISPQDIAALNRSGNDLIITLHNGEKVTIQNYFVVDAEGHGSELVFEDQNGALWWVQDPEAGLHFKPLADIDVLLLDQANNEGAAPWVLGALGLAAIGGGIALASGGGGGGHHHQEGDADADADADADSDADADADSDSDSDADADSDSDSDADADSDSDSDADADSDSDSDADADSDSDSDADADSDSDSDADADSDSDSDADADSDSDSDADADSDSDSDADADSDSDSDADADSDSDSDADADSDSDITEVENVLNLVITDDVAPVTGAIARGGVTNDSTPTFKGTALANSTITIYDGDTILGTAKADGTGAWSFTPGELPDGVHQFTTTVSFGGFTSAKSGAFVVTIDTKVPDAITLLVATDNHAPVVGTISEGETTNDNTPVLSGKAEAGSTVNIYDGDTLVGTTVADAQGNWGLELTTVLGEGPHSLTANATDAAGNVGPSTNPLNFTVDTVTPTAMADFDVTDDVDPVKGPLGDGDTTDDSTPTFSGAAGSTEGGVTVSIYDGTTLIGTAITAPDGSWSFTPDAPLASGNHTFTTTVTDAAGNVSGSSPGFELTITPPFNIVTDVTASDDVAPITGPLANGAMTNDDTPTFSGKAPPLLPIFVFDNGVQIGITIADPLGNWQFTPMQPLGEGPHSLTFSADGGATKTEPFELTVDTTAPDPTGDFTVVDDLAPEIGQLKSGDATNDGTPIISGTAEPGSTVTLYDGGVAIGTAVVGDDGQWGISPGVALNNGTHTLTTTVTDVAGNTSAPSAGFVLIVDTVAPDPVTGFIATDNSNPVVGTIIAGESTNDSTPVLSGQAEPGSEIIIYDKGVEIARTTTDANGNWGLELTTPLSDGPHGLTAVVVDAAGNTSQPTPELVFSVDTSSPISALNITVTDDFGPVQGKLTSGSTTDDTTPSFAGRAEPNSTVSIYDGATLLGQATTDSSGRWSFTPGAPLNAGQHQFTTIVSDAAGNVSPSSPPFTLTITPIAGPISGLVVNDNVDPVQGPLTNGATTNDNTPTFSGNAAPNSTLTVYDNGVPVATVPVDSSGNWSYTPGTAVGEGSHSITFTVDNGSGPSAPSAPFVVTVDTAAPDAAANIVIVDDKAPGVGLVTNGGLTNDNTPIISGTAEPGSTVTIYDGNNVIGTVTAGTDGQWGFIPTTPLGDGSHTISTTVTDAAGNVSGASPDYVLVVDGTAPDPVTMFIATDNEAPNVGTIVSGESTNDSTPILSGKAEAGAQVIIYDGKTEIARVTADAKGNWGLELTTPLTDGPHSLTAVAVDAAGNASAPTAALEIIVDTVTPGPVTGLVVTDDFGAEKGPLSDGQTTDDTTPTFSGTAEKDTTISIYENGILLGTAQVDGTGAWTFTPEAPLASGQHTFDITVTDAAGNTSAETEFTLTVATPVGPVSNILVIDDVAPGIGLLVNGSTTNDNQPDFVGNAPGTFLGTVIIYDNGVMIDQVPITGGSWNWTSSTPLNDGTHSLTFVVDNGTTQSDPSQPYVLYVDTTAPDPVGNLTIVDDNSPGIGQLASGDATNDSTPIISGTAEPGTTVTIFDGVIPIGTVTVGADGQWGFIPDVPLTDGTHSITTQVTDAAGNVSVASPPFVLEIDASIPLIVVGLEVFDDKAPGIGLLASGDSTNDNTPTLRGLAEINATVTIYDGTKVLGTVQADGAGLWSFTPNPALGDGPHSLSTTVTDAAGNTSPHSPDFNLTIDTTPPAAIGAITVIADTGVVDPGTSTKDTTITLSGTTEPNATVTIYDTDGTTVLGTVKAGPTGEWSVAIAPLGEGSHNITATSTDELGNVSTASPPTVVVIDLTPPPPISGITVTDTSEPNVGAINAGTEINDKSPTLSGTAEAYSIINIYNGSTLVATTQADSNGSWSVKPTSPLGDGDYTLTATATDQAGNESIASPGFSFTVDTTAPIMTNLTVSADGTLLADGDRTNDTTPTLSGVSEEGATIIVYDTDGTTVLGTTVAGVGGIWSVDLSTLGEGSHTLTATATDTAGNTSVITSSVDVFIDLTLPSTLTTITVTDNVLPGTGAVTAGSDINDSSPTLSGTGAEPNSFIKVYNGSTLIGSGQADGNGVWSFQPTAPLPDGNYSLTATATDAAGNVSLPSPSFGFTVDTAKPDTIAALIVTDNVAPVIGNVPNGGSTNDTTPTFSGKVEPGATVTLYNAGNPTPLAVIVANDDGTWSYTPPAPLAEDTYRITATVTDLAGNVSDISTEFVLVVDKTAPLTAPTFTIDDNVAPNQGPVLTGGSTNDPTPTFSGTADPGSTVTLYNGTTVIGTAQASNPGGAWTFTPTGNLVDGEYSLTATATDAAGNVGPASTPAFTLFIDTVAPDNVTNLTVNDDFSPVTGLIASGGSTNDDTPTFSGRAEAGSTVTFYNNGNQPLGTAVADNNGIWTFSPELDDGDYSITTTVTDKAGNVSTATSPVFELTVDTIDPDPIITFKVTDHVLPDTTTVDNNEATNDTKPTISGTAEENSSVILFDNGKWIATIPVDSSGAWTYTPTADLTQGSHSFTTIVEDAAGNQSTESPPYVIIVDSIAPDAVTGLLVNDNVDAYTGNLANNGLTNDAKPTFSGHAEANAVVTIYDELNNKIGETQADGNGLWSLEPDNDLGNKQYTFTVVVTDAAGNESINNPTFTLTVDTIDPPQAGPISATDNVDPQSGPFNPEGFTNDTTPTFSGVADPGTTVTIYDGVKVLGTTTAAILGGGWSFTPTTPLDEGQHTITATATDAAGNEGLASLPFNFTVDTQAPAPVANLVVTDNVLGGIVGSLTAGGLTNDDTLVLSGTAENGTRVNIYNGTTLLGTVDASDLNGSWSFPTASLPDGTYNFITTVVDKAGNVSGPSASFTITVDTTDPAKPGDIIASDDQPLYEGTIPASGLTNDRTPTLSGVVEPNALVTIYRNGAEVGTTTANASGQWSYTSASLGDNTYTFHITATDAAGNVSVDSNDKVLQIDGTAPAAISVLLVTSDSAGLIPAVGDNNRPYFTSAALTNDVGSTVNIYDNGVLIGSTTVGALGVWVFRPTAPLGDGDHEFTTKVVDAAGNESPPSIGVTLDIDTTLLNGGISNLLVSDNIGTIQGPIASGGITDDNQPTFTGKAPIGSTIAFYDNANPISIGSATVDGSGNWTFTPTGTLGDGVHLISAVVSNPLPLTGITPLFQFTVDTSAPVDVTTLVVTDDVAPGLGALTSGETTNDRTPTFSGTVGLPLLEIGSSVVIMEGSTEIGRATIGATGIWSITPTTPLTDGPHNFVIKVVDQAGNASPGTSFDLTVDATAPNQITTFTVNDDFGPVIGSIGQGGFTNDTTPTLTGAAGSAEAGSILRVYDGAILVGTTTVNGDGSWSVTTSTLLNGSHSLTMTATDATGNISTPSTPFNFTVDTVAPTPILALSVSNNVGSPALANGASTNDNTPIISGRAEANSTVNVYNGATLVGTTTAGADGIWSLAAPLLNDGTYTLTATATDRAGNVSPDSPSFNLTIDTAKPTAPLAFTVTDNVLPGTGGVTSGSTINDTRPVLTGAAGSVEGNALVSVYDGTTLLGTTRALADGSWAFTPLLALGNTSHALSITATDAAGNVSDNSPVFNVTVDTVAPVTPGVMTVTDDTGTIVGPVTNGGVTDDILPLLSGTVEPGATVKIYDNGVLLTTVTADGTTGAWTFQTTTDLQPGPHSLYVTATDAAGNVSLPSPVFGFTVDTTAPPPIPAFTVTDDISPVTGTLASGDFTNDNKPTIAGLGATPGATVIIMDGAIELGRTSVNALGIWSFTPTTAMSDGPHSLTLRVSDAAGNLSAPTTAFTLTVDTATPTVGAIPIVNDNVGAVQGDLTTGSRSDDNTPTLRGTVEPNAIVSIYDGNTLLTTVVANGLGAWTYTPAALSDGIHRFSTTVSDAAGNVSDRSPVFTLTIDTTPPVAATNITVSDNVGPVLGLVANNGSTNDNTPTLNGMAEANSTVTIYNGNAILGTALADGTGAWTFTPGTPLPDATYVLSTTVTDQTGNTGVRSPNFTITVDTAAPATLGALTITDDVTPVTGTIGNNGNSNDNLPTIGGVSEVGATITIYDGSKVLGTTVAGVGGVWSFTPTVPLADGLHTFTAIATDAAGNVGGTSPVFNLNIDTAAPIAITGLLVTDDVAPDLGNLTSGSITNDTRPTFTGVAEANSTVNIYDGGTLVTTVTAGANGQWTWTPTNPLTSTLHSFTFSASDAAGNEGPKTPAFTLTIDPAIGTQVLTAVNDEAGLTLTTSIQNITAPTNTTAQNLNVLNLGVGDLLTVNLIQTNQLPTFHVDEGSSRALTLQASAGGVTLLSTFDLYIYKSNGDGTYSMYQRYDDFLRVLLLGGVSATRNVTLPAGDYALMLRADDGLSLLTGSQLRVTSDVTTGVFVDTAGGTTTGNVMTGVGGGGIDSTPNGTVVSGVSLGSSTSFTTVAASGNTVINGTYGTLTINAQGGYSYALKAGVSPSSITGPEVFTYQIKAPNGSTSNAKLTIDLNLPNLHASSDVVTLEVDPIPATVSTPGVTSSTLILASVSLGDAGSVLALNLDLSKQLQIDVGANSTRTFTLEGTAAGLNIGATFDLYIYKYNAATGQYIQDQFLNNWIKAPLLAGTNSDSFTLGTGHYLFLLKADGLVSALATATLKTSNDITNTFQAAVESVNGNVITGAGNTSGGVDVAPTGTVVSNVNGIAVAATGFTTINGQYGNLVINAQGAYTYTLKTGQPATALGQETFTYAIRNGSSVSTATLTISLPSAPTLLATQSLMTTSALLADESVVQETTMMRTAVQSATLEATTTETLVHTALVLEFASLPTASGKADYQILDAQGNLVSSGTLTTDSTTLTASIALDGAASHSGPFQVVLLDTTGHVLNTEFSAVQTSVEVTPEAAAAGVTAEGQIAEITVGSLWSNITLSNESGQQISEVVGSGKTLSLEGLYGTLTLHADGSYSYTLRDGVSVADLTQREQFDYTLKGPNGALSHGSLTIDLHPQVEGSDNADTTVSSAYDDTFTLGHGSDTIIFNLLDNNDATGGNGHDNHWTDFSVSDGDHIDISNLLSDWSGKSEDLGQYLSIEHTTSGDTVVSIDRDGEGSKYQPTQLITLDGVQPTLEELLHHDATANHG</sequence>
<feature type="domain" description="Bacterial Ig-like" evidence="3">
    <location>
        <begin position="3730"/>
        <end position="3819"/>
    </location>
</feature>
<accession>A0ABX6DS15</accession>
<feature type="domain" description="Biofilm-associated protein BapA-like prefix-like" evidence="4">
    <location>
        <begin position="1"/>
        <end position="119"/>
    </location>
</feature>
<evidence type="ECO:0000259" key="4">
    <source>
        <dbReference type="Pfam" id="PF22783"/>
    </source>
</evidence>
<dbReference type="SUPFAM" id="SSF51120">
    <property type="entry name" value="beta-Roll"/>
    <property type="match status" value="1"/>
</dbReference>
<evidence type="ECO:0000313" key="5">
    <source>
        <dbReference type="EMBL" id="QGH31623.1"/>
    </source>
</evidence>
<feature type="domain" description="Bacterial Ig-like" evidence="3">
    <location>
        <begin position="1233"/>
        <end position="1317"/>
    </location>
</feature>
<feature type="domain" description="Bacterial Ig-like" evidence="3">
    <location>
        <begin position="3944"/>
        <end position="4026"/>
    </location>
</feature>